<evidence type="ECO:0000313" key="4">
    <source>
        <dbReference type="Proteomes" id="UP000005019"/>
    </source>
</evidence>
<feature type="chain" id="PRO_5003330782" description="Cytochrome P460 domain-containing protein" evidence="1">
    <location>
        <begin position="22"/>
        <end position="183"/>
    </location>
</feature>
<evidence type="ECO:0000256" key="1">
    <source>
        <dbReference type="SAM" id="SignalP"/>
    </source>
</evidence>
<evidence type="ECO:0000313" key="3">
    <source>
        <dbReference type="EMBL" id="EGK73441.1"/>
    </source>
</evidence>
<reference evidence="3 4" key="1">
    <citation type="journal article" date="2011" name="J. Bacteriol.">
        <title>Genome sequence of Methyloversatilis universalis FAM5T, a methylotrophic representative of the order Rhodocyclales.</title>
        <authorList>
            <person name="Kittichotirat W."/>
            <person name="Good N.M."/>
            <person name="Hall R."/>
            <person name="Bringel F."/>
            <person name="Lajus A."/>
            <person name="Medigue C."/>
            <person name="Smalley N.E."/>
            <person name="Beck D."/>
            <person name="Bumgarner R."/>
            <person name="Vuilleumier S."/>
            <person name="Kalyuzhnaya M.G."/>
        </authorList>
    </citation>
    <scope>NUCLEOTIDE SEQUENCE [LARGE SCALE GENOMIC DNA]</scope>
    <source>
        <strain evidence="4">ATCC BAA-1314 / JCM 13912 / FAM5</strain>
    </source>
</reference>
<organism evidence="3 4">
    <name type="scientific">Methyloversatilis universalis (strain ATCC BAA-1314 / DSM 25237 / JCM 13912 / CCUG 52030 / FAM5)</name>
    <dbReference type="NCBI Taxonomy" id="1000565"/>
    <lineage>
        <taxon>Bacteria</taxon>
        <taxon>Pseudomonadati</taxon>
        <taxon>Pseudomonadota</taxon>
        <taxon>Betaproteobacteria</taxon>
        <taxon>Nitrosomonadales</taxon>
        <taxon>Sterolibacteriaceae</taxon>
        <taxon>Methyloversatilis</taxon>
    </lineage>
</organism>
<protein>
    <recommendedName>
        <fullName evidence="2">Cytochrome P460 domain-containing protein</fullName>
    </recommendedName>
</protein>
<dbReference type="AlphaFoldDB" id="F5R7D8"/>
<dbReference type="EMBL" id="AFHG01000028">
    <property type="protein sequence ID" value="EGK73441.1"/>
    <property type="molecule type" value="Genomic_DNA"/>
</dbReference>
<comment type="caution">
    <text evidence="3">The sequence shown here is derived from an EMBL/GenBank/DDBJ whole genome shotgun (WGS) entry which is preliminary data.</text>
</comment>
<dbReference type="InterPro" id="IPR038142">
    <property type="entry name" value="Cytochrome_P460_sp"/>
</dbReference>
<dbReference type="Proteomes" id="UP000005019">
    <property type="component" value="Unassembled WGS sequence"/>
</dbReference>
<dbReference type="RefSeq" id="WP_008057681.1">
    <property type="nucleotide sequence ID" value="NZ_AFHG01000028.1"/>
</dbReference>
<dbReference type="STRING" id="1000565.METUNv1_00068"/>
<name>F5R7D8_METUF</name>
<feature type="domain" description="Cytochrome P460" evidence="2">
    <location>
        <begin position="37"/>
        <end position="169"/>
    </location>
</feature>
<feature type="signal peptide" evidence="1">
    <location>
        <begin position="1"/>
        <end position="21"/>
    </location>
</feature>
<dbReference type="Gene3D" id="3.50.70.20">
    <property type="entry name" value="Cytochrome P460"/>
    <property type="match status" value="1"/>
</dbReference>
<keyword evidence="4" id="KW-1185">Reference proteome</keyword>
<sequence length="183" mass="19911">MKTPTLTALALGLLIAGCSQMESKPVAQLNDGQLSLPGDYRSWPKFLTAVQREDAKQVRDIYMNADAKKGSADKGFPNGSVFVMENWAVKLDADGKPVKGADGKLVKDKLAAVFVMGKNSGWGGNVPEAQRNGNWIYTAFKGNGELNGEAKYETCRGCHAPLKDKDFVFRYDEHFAAVKTAGY</sequence>
<dbReference type="InterPro" id="IPR032033">
    <property type="entry name" value="Cytochrome_P460"/>
</dbReference>
<dbReference type="Pfam" id="PF16694">
    <property type="entry name" value="Cytochrome_P460"/>
    <property type="match status" value="1"/>
</dbReference>
<gene>
    <name evidence="3" type="ORF">METUNv1_00068</name>
</gene>
<evidence type="ECO:0000259" key="2">
    <source>
        <dbReference type="Pfam" id="PF16694"/>
    </source>
</evidence>
<dbReference type="CDD" id="cd20716">
    <property type="entry name" value="cyt_P460_fam"/>
    <property type="match status" value="1"/>
</dbReference>
<dbReference type="eggNOG" id="ENOG5032175">
    <property type="taxonomic scope" value="Bacteria"/>
</dbReference>
<accession>F5R7D8</accession>
<dbReference type="PROSITE" id="PS51257">
    <property type="entry name" value="PROKAR_LIPOPROTEIN"/>
    <property type="match status" value="1"/>
</dbReference>
<dbReference type="OrthoDB" id="511546at2"/>
<keyword evidence="1" id="KW-0732">Signal</keyword>
<proteinExistence type="predicted"/>